<proteinExistence type="inferred from homology"/>
<comment type="similarity">
    <text evidence="2">Belongs to the importin beta family.</text>
</comment>
<dbReference type="RefSeq" id="XP_008605695.1">
    <property type="nucleotide sequence ID" value="XM_008607473.1"/>
</dbReference>
<evidence type="ECO:0000256" key="1">
    <source>
        <dbReference type="ARBA" id="ARBA00004123"/>
    </source>
</evidence>
<dbReference type="STRING" id="1156394.T0R1L1"/>
<dbReference type="OrthoDB" id="435593at2759"/>
<dbReference type="GeneID" id="19942645"/>
<comment type="subcellular location">
    <subcellularLocation>
        <location evidence="1">Nucleus</location>
    </subcellularLocation>
</comment>
<dbReference type="EMBL" id="JH767135">
    <property type="protein sequence ID" value="EQC40851.1"/>
    <property type="molecule type" value="Genomic_DNA"/>
</dbReference>
<evidence type="ECO:0008006" key="7">
    <source>
        <dbReference type="Google" id="ProtNLM"/>
    </source>
</evidence>
<dbReference type="InterPro" id="IPR011989">
    <property type="entry name" value="ARM-like"/>
</dbReference>
<keyword evidence="3" id="KW-0813">Transport</keyword>
<organism evidence="5 6">
    <name type="scientific">Saprolegnia diclina (strain VS20)</name>
    <dbReference type="NCBI Taxonomy" id="1156394"/>
    <lineage>
        <taxon>Eukaryota</taxon>
        <taxon>Sar</taxon>
        <taxon>Stramenopiles</taxon>
        <taxon>Oomycota</taxon>
        <taxon>Saprolegniomycetes</taxon>
        <taxon>Saprolegniales</taxon>
        <taxon>Saprolegniaceae</taxon>
        <taxon>Saprolegnia</taxon>
    </lineage>
</organism>
<evidence type="ECO:0000256" key="4">
    <source>
        <dbReference type="ARBA" id="ARBA00023242"/>
    </source>
</evidence>
<evidence type="ECO:0000256" key="2">
    <source>
        <dbReference type="ARBA" id="ARBA00007991"/>
    </source>
</evidence>
<protein>
    <recommendedName>
        <fullName evidence="7">Exportin-1/Importin-beta-like domain-containing protein</fullName>
    </recommendedName>
</protein>
<dbReference type="AlphaFoldDB" id="T0R1L1"/>
<dbReference type="Gene3D" id="1.25.10.10">
    <property type="entry name" value="Leucine-rich Repeat Variant"/>
    <property type="match status" value="1"/>
</dbReference>
<dbReference type="SUPFAM" id="SSF48371">
    <property type="entry name" value="ARM repeat"/>
    <property type="match status" value="1"/>
</dbReference>
<dbReference type="Proteomes" id="UP000030762">
    <property type="component" value="Unassembled WGS sequence"/>
</dbReference>
<reference evidence="5 6" key="1">
    <citation type="submission" date="2012-04" db="EMBL/GenBank/DDBJ databases">
        <title>The Genome Sequence of Saprolegnia declina VS20.</title>
        <authorList>
            <consortium name="The Broad Institute Genome Sequencing Platform"/>
            <person name="Russ C."/>
            <person name="Nusbaum C."/>
            <person name="Tyler B."/>
            <person name="van West P."/>
            <person name="Dieguez-Uribeondo J."/>
            <person name="de Bruijn I."/>
            <person name="Tripathy S."/>
            <person name="Jiang R."/>
            <person name="Young S.K."/>
            <person name="Zeng Q."/>
            <person name="Gargeya S."/>
            <person name="Fitzgerald M."/>
            <person name="Haas B."/>
            <person name="Abouelleil A."/>
            <person name="Alvarado L."/>
            <person name="Arachchi H.M."/>
            <person name="Berlin A."/>
            <person name="Chapman S.B."/>
            <person name="Goldberg J."/>
            <person name="Griggs A."/>
            <person name="Gujja S."/>
            <person name="Hansen M."/>
            <person name="Howarth C."/>
            <person name="Imamovic A."/>
            <person name="Larimer J."/>
            <person name="McCowen C."/>
            <person name="Montmayeur A."/>
            <person name="Murphy C."/>
            <person name="Neiman D."/>
            <person name="Pearson M."/>
            <person name="Priest M."/>
            <person name="Roberts A."/>
            <person name="Saif S."/>
            <person name="Shea T."/>
            <person name="Sisk P."/>
            <person name="Sykes S."/>
            <person name="Wortman J."/>
            <person name="Nusbaum C."/>
            <person name="Birren B."/>
        </authorList>
    </citation>
    <scope>NUCLEOTIDE SEQUENCE [LARGE SCALE GENOMIC DNA]</scope>
    <source>
        <strain evidence="5 6">VS20</strain>
    </source>
</reference>
<evidence type="ECO:0000313" key="6">
    <source>
        <dbReference type="Proteomes" id="UP000030762"/>
    </source>
</evidence>
<accession>T0R1L1</accession>
<dbReference type="GO" id="GO:0005634">
    <property type="term" value="C:nucleus"/>
    <property type="evidence" value="ECO:0007669"/>
    <property type="project" value="UniProtKB-SubCell"/>
</dbReference>
<sequence>MAAATSRTAQQVLTAVRKVLAGHTRADERKRADAFLQTFQRTPEAIPVSLALLAQSDDVLKEHEHLFVINTIYRALCSRGSRDHPRFKSDASVGAAELLRPCFAQLCTHIHGSITNHTSSLIASQYACCVAVCMLSTTEGDVLTTLSALSSTVSLPSIAVDMAVITLLQLLPEEIQNKRLLLRKDHRESWVASVKTESPQVLHTLEGCWASQVARRPNTLCAFHARLEERILETFGAWIVHGKLAPNAIASSSLLAAACDVAAKMAPESDRILDVLQDIVGTCVDASFAPLLSPLLAFSTRLGSHALETAHDLRPDLLVAIAATVASVGEQALACGLLSPSGTAMPQSFLDMLLAFSSVHETDALTKVFDFWVAFRAHMVGDGSDAACTWDATYIPTVLRHVVASTSLERTSDPSGDEFVQHRKEMRAVLRLLSQASPDAFLHELLRAIFTAYETLTPPSAPSVALPIEAALHALSALTKCIPDSDETYMPRLLHLLSALASPARTLHARALLRTITVFLSVVPTWIRAHPASLPCVHDMLTLALSCAEDDPLCAMRNAEDHIGAVALLKLATTCAPQLHLAADRDWLECMRNVYRANLQPTPLLSDKSLRLVLEAYARVLMGATQAAYQASSVTYYEAGTPHVLSLANFMCEHLVAALPHAATDEAAQTVVSLVLGHFTTLASALLRERSSSADHPLLTVLQTHWAPVFQPLLTCHAVQTSVMELLETLFKSLERDAAPLATAVVPLLVHAYSATRHRCVIDTLQASLRCASPSSPLSGLLQDAVLRIVQDTAPTALAPDGADRLDGVCGLVVAFGIHEPKMLEAAGVLPPLLALLLEALVAGPYHVLAVLKVLNALWLWRSDAMAPLHLYVTSVLSVDVAIAIFRQLLRAPAPTTDAVAQCLLNARRAFPAETLRSIATSAVHDPVFANVSHQTQRDMLEAYASVDPKTATPRKLGRFVKLFQPKH</sequence>
<dbReference type="eggNOG" id="ENOG502SP3S">
    <property type="taxonomic scope" value="Eukaryota"/>
</dbReference>
<dbReference type="GO" id="GO:0005737">
    <property type="term" value="C:cytoplasm"/>
    <property type="evidence" value="ECO:0007669"/>
    <property type="project" value="TreeGrafter"/>
</dbReference>
<dbReference type="PANTHER" id="PTHR12363:SF33">
    <property type="entry name" value="IMPORTIN-13"/>
    <property type="match status" value="1"/>
</dbReference>
<evidence type="ECO:0000256" key="3">
    <source>
        <dbReference type="ARBA" id="ARBA00022448"/>
    </source>
</evidence>
<name>T0R1L1_SAPDV</name>
<gene>
    <name evidence="5" type="ORF">SDRG_01918</name>
</gene>
<keyword evidence="6" id="KW-1185">Reference proteome</keyword>
<keyword evidence="4" id="KW-0539">Nucleus</keyword>
<dbReference type="VEuPathDB" id="FungiDB:SDRG_01918"/>
<dbReference type="GO" id="GO:0006606">
    <property type="term" value="P:protein import into nucleus"/>
    <property type="evidence" value="ECO:0007669"/>
    <property type="project" value="TreeGrafter"/>
</dbReference>
<dbReference type="PANTHER" id="PTHR12363">
    <property type="entry name" value="TRANSPORTIN 3 AND IMPORTIN 13"/>
    <property type="match status" value="1"/>
</dbReference>
<evidence type="ECO:0000313" key="5">
    <source>
        <dbReference type="EMBL" id="EQC40851.1"/>
    </source>
</evidence>
<dbReference type="OMA" id="WIDFRAY"/>
<dbReference type="InterPro" id="IPR016024">
    <property type="entry name" value="ARM-type_fold"/>
</dbReference>
<dbReference type="InParanoid" id="T0R1L1"/>
<dbReference type="InterPro" id="IPR051345">
    <property type="entry name" value="Importin_beta-like_NTR"/>
</dbReference>